<keyword evidence="3" id="KW-1185">Reference proteome</keyword>
<dbReference type="Gene3D" id="3.30.70.100">
    <property type="match status" value="1"/>
</dbReference>
<dbReference type="Pfam" id="PF03992">
    <property type="entry name" value="ABM"/>
    <property type="match status" value="1"/>
</dbReference>
<proteinExistence type="predicted"/>
<dbReference type="GO" id="GO:0004497">
    <property type="term" value="F:monooxygenase activity"/>
    <property type="evidence" value="ECO:0007669"/>
    <property type="project" value="UniProtKB-KW"/>
</dbReference>
<sequence>MFVTVWEYEVRPGAEAAFEALYGASGPWARLFAEYPGYLRTELLRDARTGRYLTLDHWRSAQDYTAFHGQLPPRYSELDAQGDALTLAERHVGEFDVTDT</sequence>
<organism evidence="2 3">
    <name type="scientific">Lysobacter stagni</name>
    <dbReference type="NCBI Taxonomy" id="3045172"/>
    <lineage>
        <taxon>Bacteria</taxon>
        <taxon>Pseudomonadati</taxon>
        <taxon>Pseudomonadota</taxon>
        <taxon>Gammaproteobacteria</taxon>
        <taxon>Lysobacterales</taxon>
        <taxon>Lysobacteraceae</taxon>
        <taxon>Lysobacter</taxon>
    </lineage>
</organism>
<dbReference type="SUPFAM" id="SSF54909">
    <property type="entry name" value="Dimeric alpha+beta barrel"/>
    <property type="match status" value="1"/>
</dbReference>
<dbReference type="EMBL" id="JASGBI010000001">
    <property type="protein sequence ID" value="MDI9237526.1"/>
    <property type="molecule type" value="Genomic_DNA"/>
</dbReference>
<evidence type="ECO:0000259" key="1">
    <source>
        <dbReference type="Pfam" id="PF03992"/>
    </source>
</evidence>
<accession>A0ABT6XBR3</accession>
<keyword evidence="2" id="KW-0503">Monooxygenase</keyword>
<dbReference type="RefSeq" id="WP_283211041.1">
    <property type="nucleotide sequence ID" value="NZ_JASGBI010000001.1"/>
</dbReference>
<dbReference type="InterPro" id="IPR007138">
    <property type="entry name" value="ABM_dom"/>
</dbReference>
<reference evidence="2 3" key="1">
    <citation type="submission" date="2023-05" db="EMBL/GenBank/DDBJ databases">
        <title>Lysobacter sp. strain LF1 Genome sequencing and assembly.</title>
        <authorList>
            <person name="Jung Y."/>
        </authorList>
    </citation>
    <scope>NUCLEOTIDE SEQUENCE [LARGE SCALE GENOMIC DNA]</scope>
    <source>
        <strain evidence="2 3">LF1</strain>
    </source>
</reference>
<feature type="domain" description="ABM" evidence="1">
    <location>
        <begin position="1"/>
        <end position="68"/>
    </location>
</feature>
<dbReference type="InterPro" id="IPR011008">
    <property type="entry name" value="Dimeric_a/b-barrel"/>
</dbReference>
<gene>
    <name evidence="2" type="ORF">QLQ15_01185</name>
</gene>
<evidence type="ECO:0000313" key="3">
    <source>
        <dbReference type="Proteomes" id="UP001321580"/>
    </source>
</evidence>
<protein>
    <submittedName>
        <fullName evidence="2">Antibiotic biosynthesis monooxygenase family protein</fullName>
    </submittedName>
</protein>
<evidence type="ECO:0000313" key="2">
    <source>
        <dbReference type="EMBL" id="MDI9237526.1"/>
    </source>
</evidence>
<comment type="caution">
    <text evidence="2">The sequence shown here is derived from an EMBL/GenBank/DDBJ whole genome shotgun (WGS) entry which is preliminary data.</text>
</comment>
<name>A0ABT6XBR3_9GAMM</name>
<dbReference type="Proteomes" id="UP001321580">
    <property type="component" value="Unassembled WGS sequence"/>
</dbReference>
<keyword evidence="2" id="KW-0560">Oxidoreductase</keyword>